<reference evidence="2 3" key="1">
    <citation type="submission" date="2018-08" db="EMBL/GenBank/DDBJ databases">
        <title>Genome Sequence of Clavibacter michiganensis Subspecies type strains, and the Atypical Peach-Colored Strains Isolated from Tomato.</title>
        <authorList>
            <person name="Osdaghi E."/>
            <person name="Portier P."/>
            <person name="Briand M."/>
            <person name="Jacques M.-A."/>
        </authorList>
    </citation>
    <scope>NUCLEOTIDE SEQUENCE [LARGE SCALE GENOMIC DNA]</scope>
    <source>
        <strain evidence="2 3">CFBP 7493</strain>
    </source>
</reference>
<dbReference type="AlphaFoldDB" id="A0A399NX86"/>
<sequence>MTGGELLPIVTGGAKAISSAKNALDPDSDIKSELAKQASANVHFAAAAELRAKRALVSQVVLLKFMQPIGMLMKFKSDYFANVFPQQLAERVAQIPEEHVREPKAYVVVPAVENISNVADEPTLRDLYLNLIAGAMDDRIGESGTHPSFVQVISQLGPDEAAILRSMWRAATVWGVVQLHHYTKGNEDGRFLPNGGYKWGFIAPDEDKYYTFDGISIYLTNWRRLGLINLDMANILTRDGAYEWLEKDDEYISMKAKHGENIRVVRGAVYLTDYGRSFCKAVGILDADAWSPYGSLSEEEQESREHSEPGQSWAAPE</sequence>
<dbReference type="EMBL" id="QWEC01000009">
    <property type="protein sequence ID" value="RII98793.1"/>
    <property type="molecule type" value="Genomic_DNA"/>
</dbReference>
<evidence type="ECO:0000256" key="1">
    <source>
        <dbReference type="SAM" id="MobiDB-lite"/>
    </source>
</evidence>
<dbReference type="Proteomes" id="UP000266298">
    <property type="component" value="Unassembled WGS sequence"/>
</dbReference>
<dbReference type="Gene3D" id="3.30.110.190">
    <property type="match status" value="1"/>
</dbReference>
<proteinExistence type="predicted"/>
<accession>A0A399NX86</accession>
<feature type="region of interest" description="Disordered" evidence="1">
    <location>
        <begin position="296"/>
        <end position="317"/>
    </location>
</feature>
<protein>
    <submittedName>
        <fullName evidence="2">DUF4393 domain-containing protein</fullName>
    </submittedName>
</protein>
<dbReference type="RefSeq" id="WP_081840921.1">
    <property type="nucleotide sequence ID" value="NZ_QWEC01000009.1"/>
</dbReference>
<evidence type="ECO:0000313" key="2">
    <source>
        <dbReference type="EMBL" id="RII98793.1"/>
    </source>
</evidence>
<dbReference type="Pfam" id="PF14337">
    <property type="entry name" value="Abi_alpha"/>
    <property type="match status" value="1"/>
</dbReference>
<gene>
    <name evidence="2" type="ORF">DZF96_01495</name>
</gene>
<comment type="caution">
    <text evidence="2">The sequence shown here is derived from an EMBL/GenBank/DDBJ whole genome shotgun (WGS) entry which is preliminary data.</text>
</comment>
<dbReference type="InterPro" id="IPR025506">
    <property type="entry name" value="Abi_alpha"/>
</dbReference>
<organism evidence="2 3">
    <name type="scientific">Clavibacter michiganensis</name>
    <dbReference type="NCBI Taxonomy" id="28447"/>
    <lineage>
        <taxon>Bacteria</taxon>
        <taxon>Bacillati</taxon>
        <taxon>Actinomycetota</taxon>
        <taxon>Actinomycetes</taxon>
        <taxon>Micrococcales</taxon>
        <taxon>Microbacteriaceae</taxon>
        <taxon>Clavibacter</taxon>
    </lineage>
</organism>
<name>A0A399NX86_9MICO</name>
<evidence type="ECO:0000313" key="3">
    <source>
        <dbReference type="Proteomes" id="UP000266298"/>
    </source>
</evidence>